<evidence type="ECO:0000256" key="2">
    <source>
        <dbReference type="RuleBase" id="RU004508"/>
    </source>
</evidence>
<dbReference type="InterPro" id="IPR015422">
    <property type="entry name" value="PyrdxlP-dep_Trfase_small"/>
</dbReference>
<dbReference type="CDD" id="cd00616">
    <property type="entry name" value="AHBA_syn"/>
    <property type="match status" value="1"/>
</dbReference>
<dbReference type="Proteomes" id="UP001262582">
    <property type="component" value="Unassembled WGS sequence"/>
</dbReference>
<comment type="caution">
    <text evidence="3">The sequence shown here is derived from an EMBL/GenBank/DDBJ whole genome shotgun (WGS) entry which is preliminary data.</text>
</comment>
<organism evidence="3 4">
    <name type="scientific">Autumnicola musiva</name>
    <dbReference type="NCBI Taxonomy" id="3075589"/>
    <lineage>
        <taxon>Bacteria</taxon>
        <taxon>Pseudomonadati</taxon>
        <taxon>Bacteroidota</taxon>
        <taxon>Flavobacteriia</taxon>
        <taxon>Flavobacteriales</taxon>
        <taxon>Flavobacteriaceae</taxon>
        <taxon>Autumnicola</taxon>
    </lineage>
</organism>
<dbReference type="Gene3D" id="3.90.1150.10">
    <property type="entry name" value="Aspartate Aminotransferase, domain 1"/>
    <property type="match status" value="1"/>
</dbReference>
<sequence>MKPKIWLSSPHMGGNEQKYINEAFEKNWIAPLGPNVSGFEEDIKKYLQNDDIHNFEVAALSSGTAALHLALILLGVERGDEVICQSMTFAASANPIAYLGATPIFIDSELDTLNLSPEYMEEAIKDRIKKGKKPKAIIAVHLYGMPYKIDEIHKIAGEYDIPVIEDSAEALGSSYKGQKCGTFGEINILSFNGNKIITTSGGGALVTQNAALKKRAVFLATQARDEAAHYQHSEIGYNYRMSNICAGIGRGQMEVLDQRVEQRRNMNKFYNRLLGNFKGLTVHNEPDNDYFCNHWLSVISFNSNSEKLSREGLRMHMEQENIESRPLWKPMDMQPVFSDAPYYGERTAETLFENGLCLPSGSNLTEEEIERISESIQKYFK</sequence>
<dbReference type="GO" id="GO:0008483">
    <property type="term" value="F:transaminase activity"/>
    <property type="evidence" value="ECO:0007669"/>
    <property type="project" value="UniProtKB-KW"/>
</dbReference>
<dbReference type="SUPFAM" id="SSF53383">
    <property type="entry name" value="PLP-dependent transferases"/>
    <property type="match status" value="1"/>
</dbReference>
<dbReference type="PANTHER" id="PTHR30244">
    <property type="entry name" value="TRANSAMINASE"/>
    <property type="match status" value="1"/>
</dbReference>
<accession>A0ABU3D7Y8</accession>
<keyword evidence="3" id="KW-0808">Transferase</keyword>
<proteinExistence type="inferred from homology"/>
<dbReference type="RefSeq" id="WP_311503824.1">
    <property type="nucleotide sequence ID" value="NZ_JAVRHK010000009.1"/>
</dbReference>
<dbReference type="Pfam" id="PF01041">
    <property type="entry name" value="DegT_DnrJ_EryC1"/>
    <property type="match status" value="1"/>
</dbReference>
<gene>
    <name evidence="3" type="ORF">RM539_12910</name>
</gene>
<keyword evidence="4" id="KW-1185">Reference proteome</keyword>
<keyword evidence="2" id="KW-0663">Pyridoxal phosphate</keyword>
<evidence type="ECO:0000313" key="4">
    <source>
        <dbReference type="Proteomes" id="UP001262582"/>
    </source>
</evidence>
<reference evidence="3 4" key="1">
    <citation type="submission" date="2023-09" db="EMBL/GenBank/DDBJ databases">
        <authorList>
            <person name="Rey-Velasco X."/>
        </authorList>
    </citation>
    <scope>NUCLEOTIDE SEQUENCE [LARGE SCALE GENOMIC DNA]</scope>
    <source>
        <strain evidence="3 4">F117</strain>
    </source>
</reference>
<dbReference type="InterPro" id="IPR015424">
    <property type="entry name" value="PyrdxlP-dep_Trfase"/>
</dbReference>
<dbReference type="Gene3D" id="3.40.640.10">
    <property type="entry name" value="Type I PLP-dependent aspartate aminotransferase-like (Major domain)"/>
    <property type="match status" value="1"/>
</dbReference>
<dbReference type="InterPro" id="IPR000653">
    <property type="entry name" value="DegT/StrS_aminotransferase"/>
</dbReference>
<dbReference type="InterPro" id="IPR015421">
    <property type="entry name" value="PyrdxlP-dep_Trfase_major"/>
</dbReference>
<comment type="similarity">
    <text evidence="1 2">Belongs to the DegT/DnrJ/EryC1 family.</text>
</comment>
<name>A0ABU3D7Y8_9FLAO</name>
<dbReference type="PIRSF" id="PIRSF000390">
    <property type="entry name" value="PLP_StrS"/>
    <property type="match status" value="1"/>
</dbReference>
<protein>
    <submittedName>
        <fullName evidence="3">Aminotransferase class I/II-fold pyridoxal phosphate-dependent enzyme</fullName>
    </submittedName>
</protein>
<evidence type="ECO:0000313" key="3">
    <source>
        <dbReference type="EMBL" id="MDT0677480.1"/>
    </source>
</evidence>
<keyword evidence="3" id="KW-0032">Aminotransferase</keyword>
<dbReference type="EMBL" id="JAVRHK010000009">
    <property type="protein sequence ID" value="MDT0677480.1"/>
    <property type="molecule type" value="Genomic_DNA"/>
</dbReference>
<dbReference type="PANTHER" id="PTHR30244:SF34">
    <property type="entry name" value="DTDP-4-AMINO-4,6-DIDEOXYGALACTOSE TRANSAMINASE"/>
    <property type="match status" value="1"/>
</dbReference>
<evidence type="ECO:0000256" key="1">
    <source>
        <dbReference type="ARBA" id="ARBA00037999"/>
    </source>
</evidence>